<sequence length="196" mass="22722">MKKGLFIVLHGINNLGKTTQAKLLVEKLQAEGYRAEYMKYPVYDLEPSGKILNNYLREGNKYNLSPREIQVIYALNRTQYEGELKRKLESGINIIAEDYTGTGICWGIGAGVDEEYLKLINSHLLKEDLDFLFDGERFTESTEKNHKHENNEELLKKVRQAHLKIGKEFGWKKVNANLTITQIHVILWEEIKKNLN</sequence>
<evidence type="ECO:0000256" key="3">
    <source>
        <dbReference type="ARBA" id="ARBA00022840"/>
    </source>
</evidence>
<organism evidence="5 6">
    <name type="scientific">Candidatus Magasanikbacteria bacterium CG1_02_32_51</name>
    <dbReference type="NCBI Taxonomy" id="1805238"/>
    <lineage>
        <taxon>Bacteria</taxon>
        <taxon>Candidatus Magasanikiibacteriota</taxon>
    </lineage>
</organism>
<dbReference type="InterPro" id="IPR039430">
    <property type="entry name" value="Thymidylate_kin-like_dom"/>
</dbReference>
<dbReference type="InterPro" id="IPR027417">
    <property type="entry name" value="P-loop_NTPase"/>
</dbReference>
<dbReference type="GO" id="GO:0005737">
    <property type="term" value="C:cytoplasm"/>
    <property type="evidence" value="ECO:0007669"/>
    <property type="project" value="TreeGrafter"/>
</dbReference>
<proteinExistence type="inferred from homology"/>
<evidence type="ECO:0000256" key="1">
    <source>
        <dbReference type="ARBA" id="ARBA00009776"/>
    </source>
</evidence>
<comment type="similarity">
    <text evidence="1">Belongs to the thymidylate kinase family.</text>
</comment>
<protein>
    <recommendedName>
        <fullName evidence="4">Thymidylate kinase-like domain-containing protein</fullName>
    </recommendedName>
</protein>
<feature type="domain" description="Thymidylate kinase-like" evidence="4">
    <location>
        <begin position="11"/>
        <end position="184"/>
    </location>
</feature>
<evidence type="ECO:0000256" key="2">
    <source>
        <dbReference type="ARBA" id="ARBA00022741"/>
    </source>
</evidence>
<dbReference type="GO" id="GO:0006233">
    <property type="term" value="P:dTDP biosynthetic process"/>
    <property type="evidence" value="ECO:0007669"/>
    <property type="project" value="TreeGrafter"/>
</dbReference>
<dbReference type="STRING" id="1805238.AUJ23_02475"/>
<keyword evidence="3" id="KW-0067">ATP-binding</keyword>
<dbReference type="PANTHER" id="PTHR10344:SF4">
    <property type="entry name" value="UMP-CMP KINASE 2, MITOCHONDRIAL"/>
    <property type="match status" value="1"/>
</dbReference>
<dbReference type="GO" id="GO:0004798">
    <property type="term" value="F:dTMP kinase activity"/>
    <property type="evidence" value="ECO:0007669"/>
    <property type="project" value="TreeGrafter"/>
</dbReference>
<dbReference type="PANTHER" id="PTHR10344">
    <property type="entry name" value="THYMIDYLATE KINASE"/>
    <property type="match status" value="1"/>
</dbReference>
<keyword evidence="2" id="KW-0547">Nucleotide-binding</keyword>
<name>A0A1J4U7D0_9BACT</name>
<reference evidence="5 6" key="1">
    <citation type="journal article" date="2016" name="Environ. Microbiol.">
        <title>Genomic resolution of a cold subsurface aquifer community provides metabolic insights for novel microbes adapted to high CO concentrations.</title>
        <authorList>
            <person name="Probst A.J."/>
            <person name="Castelle C.J."/>
            <person name="Singh A."/>
            <person name="Brown C.T."/>
            <person name="Anantharaman K."/>
            <person name="Sharon I."/>
            <person name="Hug L.A."/>
            <person name="Burstein D."/>
            <person name="Emerson J.B."/>
            <person name="Thomas B.C."/>
            <person name="Banfield J.F."/>
        </authorList>
    </citation>
    <scope>NUCLEOTIDE SEQUENCE [LARGE SCALE GENOMIC DNA]</scope>
    <source>
        <strain evidence="5">CG1_02_32_51</strain>
    </source>
</reference>
<dbReference type="Gene3D" id="3.40.50.300">
    <property type="entry name" value="P-loop containing nucleotide triphosphate hydrolases"/>
    <property type="match status" value="1"/>
</dbReference>
<dbReference type="SUPFAM" id="SSF52540">
    <property type="entry name" value="P-loop containing nucleoside triphosphate hydrolases"/>
    <property type="match status" value="1"/>
</dbReference>
<dbReference type="Proteomes" id="UP000181941">
    <property type="component" value="Unassembled WGS sequence"/>
</dbReference>
<evidence type="ECO:0000313" key="6">
    <source>
        <dbReference type="Proteomes" id="UP000181941"/>
    </source>
</evidence>
<gene>
    <name evidence="5" type="ORF">AUJ23_02475</name>
</gene>
<dbReference type="EMBL" id="MNVC01000026">
    <property type="protein sequence ID" value="OIO19187.1"/>
    <property type="molecule type" value="Genomic_DNA"/>
</dbReference>
<comment type="caution">
    <text evidence="5">The sequence shown here is derived from an EMBL/GenBank/DDBJ whole genome shotgun (WGS) entry which is preliminary data.</text>
</comment>
<accession>A0A1J4U7D0</accession>
<evidence type="ECO:0000259" key="4">
    <source>
        <dbReference type="Pfam" id="PF02223"/>
    </source>
</evidence>
<dbReference type="GO" id="GO:0006227">
    <property type="term" value="P:dUDP biosynthetic process"/>
    <property type="evidence" value="ECO:0007669"/>
    <property type="project" value="TreeGrafter"/>
</dbReference>
<evidence type="ECO:0000313" key="5">
    <source>
        <dbReference type="EMBL" id="OIO19187.1"/>
    </source>
</evidence>
<dbReference type="GO" id="GO:0006235">
    <property type="term" value="P:dTTP biosynthetic process"/>
    <property type="evidence" value="ECO:0007669"/>
    <property type="project" value="TreeGrafter"/>
</dbReference>
<dbReference type="GO" id="GO:0005524">
    <property type="term" value="F:ATP binding"/>
    <property type="evidence" value="ECO:0007669"/>
    <property type="project" value="UniProtKB-KW"/>
</dbReference>
<dbReference type="AlphaFoldDB" id="A0A1J4U7D0"/>
<dbReference type="Pfam" id="PF02223">
    <property type="entry name" value="Thymidylate_kin"/>
    <property type="match status" value="1"/>
</dbReference>